<keyword evidence="1" id="KW-0645">Protease</keyword>
<evidence type="ECO:0000256" key="3">
    <source>
        <dbReference type="ARBA" id="ARBA00022801"/>
    </source>
</evidence>
<dbReference type="SUPFAM" id="SSF47781">
    <property type="entry name" value="RuvA domain 2-like"/>
    <property type="match status" value="1"/>
</dbReference>
<name>A0A6N4SQ47_CYTH3</name>
<evidence type="ECO:0000256" key="1">
    <source>
        <dbReference type="ARBA" id="ARBA00022670"/>
    </source>
</evidence>
<dbReference type="GO" id="GO:0008237">
    <property type="term" value="F:metallopeptidase activity"/>
    <property type="evidence" value="ECO:0007669"/>
    <property type="project" value="UniProtKB-KW"/>
</dbReference>
<dbReference type="RefSeq" id="WP_011584543.1">
    <property type="nucleotide sequence ID" value="NC_008255.1"/>
</dbReference>
<dbReference type="PROSITE" id="PS50249">
    <property type="entry name" value="MPN"/>
    <property type="match status" value="1"/>
</dbReference>
<reference evidence="8 9" key="1">
    <citation type="journal article" date="2007" name="Appl. Environ. Microbiol.">
        <title>Genome sequence of the cellulolytic gliding bacterium Cytophaga hutchinsonii.</title>
        <authorList>
            <person name="Xie G."/>
            <person name="Bruce D.C."/>
            <person name="Challacombe J.F."/>
            <person name="Chertkov O."/>
            <person name="Detter J.C."/>
            <person name="Gilna P."/>
            <person name="Han C.S."/>
            <person name="Lucas S."/>
            <person name="Misra M."/>
            <person name="Myers G.L."/>
            <person name="Richardson P."/>
            <person name="Tapia R."/>
            <person name="Thayer N."/>
            <person name="Thompson L.S."/>
            <person name="Brettin T.S."/>
            <person name="Henrissat B."/>
            <person name="Wilson D.B."/>
            <person name="McBride M.J."/>
        </authorList>
    </citation>
    <scope>NUCLEOTIDE SEQUENCE [LARGE SCALE GENOMIC DNA]</scope>
    <source>
        <strain evidence="9">ATCC 33406 / DSM 1761 / CIP 103989 / NBRC 15051 / NCIMB 9469 / D465</strain>
    </source>
</reference>
<dbReference type="PANTHER" id="PTHR30471:SF3">
    <property type="entry name" value="UPF0758 PROTEIN YEES-RELATED"/>
    <property type="match status" value="1"/>
</dbReference>
<accession>A0A6N4SQ47</accession>
<proteinExistence type="inferred from homology"/>
<evidence type="ECO:0000259" key="7">
    <source>
        <dbReference type="PROSITE" id="PS50249"/>
    </source>
</evidence>
<organism evidence="8 9">
    <name type="scientific">Cytophaga hutchinsonii (strain ATCC 33406 / DSM 1761 / CIP 103989 / NBRC 15051 / NCIMB 9469 / D465)</name>
    <dbReference type="NCBI Taxonomy" id="269798"/>
    <lineage>
        <taxon>Bacteria</taxon>
        <taxon>Pseudomonadati</taxon>
        <taxon>Bacteroidota</taxon>
        <taxon>Cytophagia</taxon>
        <taxon>Cytophagales</taxon>
        <taxon>Cytophagaceae</taxon>
        <taxon>Cytophaga</taxon>
    </lineage>
</organism>
<dbReference type="Proteomes" id="UP000001822">
    <property type="component" value="Chromosome"/>
</dbReference>
<dbReference type="InterPro" id="IPR037518">
    <property type="entry name" value="MPN"/>
</dbReference>
<keyword evidence="3" id="KW-0378">Hydrolase</keyword>
<feature type="domain" description="MPN" evidence="7">
    <location>
        <begin position="111"/>
        <end position="233"/>
    </location>
</feature>
<dbReference type="Pfam" id="PF04002">
    <property type="entry name" value="RadC"/>
    <property type="match status" value="1"/>
</dbReference>
<dbReference type="NCBIfam" id="TIGR00608">
    <property type="entry name" value="radc"/>
    <property type="match status" value="1"/>
</dbReference>
<dbReference type="OrthoDB" id="9804482at2"/>
<evidence type="ECO:0000256" key="6">
    <source>
        <dbReference type="RuleBase" id="RU003797"/>
    </source>
</evidence>
<keyword evidence="2" id="KW-0479">Metal-binding</keyword>
<dbReference type="PROSITE" id="PS01302">
    <property type="entry name" value="UPF0758"/>
    <property type="match status" value="1"/>
</dbReference>
<protein>
    <submittedName>
        <fullName evidence="8">DNA replication and repair protein RadC</fullName>
    </submittedName>
</protein>
<dbReference type="AlphaFoldDB" id="A0A6N4SQ47"/>
<dbReference type="CDD" id="cd08071">
    <property type="entry name" value="MPN_DUF2466"/>
    <property type="match status" value="1"/>
</dbReference>
<evidence type="ECO:0000256" key="2">
    <source>
        <dbReference type="ARBA" id="ARBA00022723"/>
    </source>
</evidence>
<keyword evidence="5" id="KW-0482">Metalloprotease</keyword>
<evidence type="ECO:0000313" key="8">
    <source>
        <dbReference type="EMBL" id="ABG58428.1"/>
    </source>
</evidence>
<dbReference type="PANTHER" id="PTHR30471">
    <property type="entry name" value="DNA REPAIR PROTEIN RADC"/>
    <property type="match status" value="1"/>
</dbReference>
<dbReference type="GO" id="GO:0006508">
    <property type="term" value="P:proteolysis"/>
    <property type="evidence" value="ECO:0007669"/>
    <property type="project" value="UniProtKB-KW"/>
</dbReference>
<gene>
    <name evidence="8" type="ordered locus">CHU_1153</name>
</gene>
<evidence type="ECO:0000256" key="4">
    <source>
        <dbReference type="ARBA" id="ARBA00022833"/>
    </source>
</evidence>
<dbReference type="InterPro" id="IPR010994">
    <property type="entry name" value="RuvA_2-like"/>
</dbReference>
<keyword evidence="4" id="KW-0862">Zinc</keyword>
<comment type="similarity">
    <text evidence="6">Belongs to the UPF0758 family.</text>
</comment>
<evidence type="ECO:0000313" key="9">
    <source>
        <dbReference type="Proteomes" id="UP000001822"/>
    </source>
</evidence>
<dbReference type="NCBIfam" id="NF000642">
    <property type="entry name" value="PRK00024.1"/>
    <property type="match status" value="1"/>
</dbReference>
<dbReference type="InterPro" id="IPR001405">
    <property type="entry name" value="UPF0758"/>
</dbReference>
<dbReference type="KEGG" id="chu:CHU_1153"/>
<dbReference type="Gene3D" id="3.40.140.10">
    <property type="entry name" value="Cytidine Deaminase, domain 2"/>
    <property type="match status" value="1"/>
</dbReference>
<dbReference type="Pfam" id="PF20582">
    <property type="entry name" value="UPF0758_N"/>
    <property type="match status" value="1"/>
</dbReference>
<dbReference type="InterPro" id="IPR046778">
    <property type="entry name" value="UPF0758_N"/>
</dbReference>
<dbReference type="InterPro" id="IPR025657">
    <property type="entry name" value="RadC_JAB"/>
</dbReference>
<dbReference type="GO" id="GO:0046872">
    <property type="term" value="F:metal ion binding"/>
    <property type="evidence" value="ECO:0007669"/>
    <property type="project" value="UniProtKB-KW"/>
</dbReference>
<dbReference type="EMBL" id="CP000383">
    <property type="protein sequence ID" value="ABG58428.1"/>
    <property type="molecule type" value="Genomic_DNA"/>
</dbReference>
<evidence type="ECO:0000256" key="5">
    <source>
        <dbReference type="ARBA" id="ARBA00023049"/>
    </source>
</evidence>
<sequence length="233" mass="25912">MENYILPASKILSWAEEDRPREKLLLKGISALSDAELIAILLGSGTTNVSAVELAKQIMQDNNQSLNNLARQNVKALQKFKGIGEAKAITLVSALELGRRRKVADVEIRPQVKSSEDVYNYMQSNLADLPYEEFWILLLNRANRIEKKIRISTGGVSGTVADPKLIYKYALENLASSIILVHNHPSGNTKPSEADYSLTKKLCEAGTFLETPVLDHVIICNHTWYSFADEGKI</sequence>
<dbReference type="InterPro" id="IPR020891">
    <property type="entry name" value="UPF0758_CS"/>
</dbReference>
<keyword evidence="9" id="KW-1185">Reference proteome</keyword>